<keyword evidence="4" id="KW-1185">Reference proteome</keyword>
<evidence type="ECO:0000313" key="3">
    <source>
        <dbReference type="EMBL" id="KAF2899191.1"/>
    </source>
</evidence>
<dbReference type="EMBL" id="VTPC01002989">
    <property type="protein sequence ID" value="KAF2899191.1"/>
    <property type="molecule type" value="Genomic_DNA"/>
</dbReference>
<protein>
    <recommendedName>
        <fullName evidence="2">DUF659 domain-containing protein</fullName>
    </recommendedName>
</protein>
<gene>
    <name evidence="3" type="ORF">ILUMI_06978</name>
</gene>
<accession>A0A8K0GH93</accession>
<feature type="domain" description="DUF659" evidence="2">
    <location>
        <begin position="131"/>
        <end position="221"/>
    </location>
</feature>
<evidence type="ECO:0000256" key="1">
    <source>
        <dbReference type="SAM" id="MobiDB-lite"/>
    </source>
</evidence>
<evidence type="ECO:0000259" key="2">
    <source>
        <dbReference type="Pfam" id="PF04937"/>
    </source>
</evidence>
<feature type="region of interest" description="Disordered" evidence="1">
    <location>
        <begin position="415"/>
        <end position="444"/>
    </location>
</feature>
<dbReference type="OrthoDB" id="4951847at2759"/>
<comment type="caution">
    <text evidence="3">The sequence shown here is derived from an EMBL/GenBank/DDBJ whole genome shotgun (WGS) entry which is preliminary data.</text>
</comment>
<reference evidence="3" key="1">
    <citation type="submission" date="2019-08" db="EMBL/GenBank/DDBJ databases">
        <title>The genome of the North American firefly Photinus pyralis.</title>
        <authorList>
            <consortium name="Photinus pyralis genome working group"/>
            <person name="Fallon T.R."/>
            <person name="Sander Lower S.E."/>
            <person name="Weng J.-K."/>
        </authorList>
    </citation>
    <scope>NUCLEOTIDE SEQUENCE</scope>
    <source>
        <strain evidence="3">TRF0915ILg1</strain>
        <tissue evidence="3">Whole body</tissue>
    </source>
</reference>
<dbReference type="Proteomes" id="UP000801492">
    <property type="component" value="Unassembled WGS sequence"/>
</dbReference>
<organism evidence="3 4">
    <name type="scientific">Ignelater luminosus</name>
    <name type="common">Cucubano</name>
    <name type="synonym">Pyrophorus luminosus</name>
    <dbReference type="NCBI Taxonomy" id="2038154"/>
    <lineage>
        <taxon>Eukaryota</taxon>
        <taxon>Metazoa</taxon>
        <taxon>Ecdysozoa</taxon>
        <taxon>Arthropoda</taxon>
        <taxon>Hexapoda</taxon>
        <taxon>Insecta</taxon>
        <taxon>Pterygota</taxon>
        <taxon>Neoptera</taxon>
        <taxon>Endopterygota</taxon>
        <taxon>Coleoptera</taxon>
        <taxon>Polyphaga</taxon>
        <taxon>Elateriformia</taxon>
        <taxon>Elateroidea</taxon>
        <taxon>Elateridae</taxon>
        <taxon>Agrypninae</taxon>
        <taxon>Pyrophorini</taxon>
        <taxon>Ignelater</taxon>
    </lineage>
</organism>
<dbReference type="AlphaFoldDB" id="A0A8K0GH93"/>
<evidence type="ECO:0000313" key="4">
    <source>
        <dbReference type="Proteomes" id="UP000801492"/>
    </source>
</evidence>
<dbReference type="InterPro" id="IPR007021">
    <property type="entry name" value="DUF659"/>
</dbReference>
<dbReference type="Pfam" id="PF04937">
    <property type="entry name" value="DUF659"/>
    <property type="match status" value="1"/>
</dbReference>
<sequence length="472" mass="53191">MHATRMVNHLAACKKCLDIIKYEIKKEQRQRNNKNETILSCSSSVSTAATDLLSPISQSVVNKNLLNSSSTPSKSSVLLSKFVDCTIADETDEIWKLLAMAIYATGSSLNMTENKYWINFFKQIRPSLQLPSRHNLSSTLLQNVYNNVQLQVQNSLANAYVVGIQCDGWSNIRNASIINFIVTTPQPVFYKTVSTEEHRHTGQYVAEQIEAVFTDIDECRINEVTEAFIEIEKVFKKELSLSDLSSSEQDKILEAVQARRKMCLKPIHFSANILHPKLKGKHLSAGEIVQGLQYIHSLARHLSNVDENKVLENLADFRNNSGFWEMQFVQDSAINPNISPVTFWKGICTEFPLRFVTEAVNHNLKLFSATANKIKIVTNNDKSLNFFGYKANDELPGDPTDTSESTVTLGLEEKTMATNQSEPGFSGWYSPRCVDQSSSSEDSKLYEEMDAVLYASDELEDEDHVDKDEDID</sequence>
<proteinExistence type="predicted"/>
<name>A0A8K0GH93_IGNLU</name>